<dbReference type="PIRSF" id="PIRSF005647">
    <property type="entry name" value="CooC"/>
    <property type="match status" value="1"/>
</dbReference>
<sequence>MKIVLSGKGGVGKTTLCALLAREAASKGYRVLAVDADPNPTLAATFGLSEEPRPLVEFQGLIEERLGSLEGFFRLNPKVDDIPGRFAVRKDGVEILVMGPIRRGGEGCACPQSTFLKSLLQHIVLDRDDLVLLDVEAGLESLGRATVQGVDCLLAVVEPDSKSLLTAGRISRLAQDIGLKNIFAVANKIREPADSKYIQDHLPPELVLLGTLPDSEAIRRAGRERQSCDLTEDPAVHEGIKDLLKRLEAFHGMRRDHGCTCQKGKDDGTNLL</sequence>
<dbReference type="GO" id="GO:0051782">
    <property type="term" value="P:negative regulation of cell division"/>
    <property type="evidence" value="ECO:0007669"/>
    <property type="project" value="TreeGrafter"/>
</dbReference>
<dbReference type="STRING" id="1817864.A2Z21_00430"/>
<dbReference type="Proteomes" id="UP000179157">
    <property type="component" value="Unassembled WGS sequence"/>
</dbReference>
<dbReference type="GO" id="GO:0009898">
    <property type="term" value="C:cytoplasmic side of plasma membrane"/>
    <property type="evidence" value="ECO:0007669"/>
    <property type="project" value="TreeGrafter"/>
</dbReference>
<dbReference type="InterPro" id="IPR050625">
    <property type="entry name" value="ParA/MinD_ATPase"/>
</dbReference>
<evidence type="ECO:0000313" key="4">
    <source>
        <dbReference type="EMBL" id="OGF54459.1"/>
    </source>
</evidence>
<feature type="domain" description="CobQ/CobB/MinD/ParA nucleotide binding" evidence="3">
    <location>
        <begin position="3"/>
        <end position="224"/>
    </location>
</feature>
<accession>A0A1F5UTI3</accession>
<dbReference type="Pfam" id="PF01656">
    <property type="entry name" value="CbiA"/>
    <property type="match status" value="1"/>
</dbReference>
<evidence type="ECO:0000313" key="5">
    <source>
        <dbReference type="Proteomes" id="UP000179157"/>
    </source>
</evidence>
<dbReference type="InterPro" id="IPR002586">
    <property type="entry name" value="CobQ/CobB/MinD/ParA_Nub-bd_dom"/>
</dbReference>
<comment type="caution">
    <text evidence="4">The sequence shown here is derived from an EMBL/GenBank/DDBJ whole genome shotgun (WGS) entry which is preliminary data.</text>
</comment>
<dbReference type="Gene3D" id="3.40.50.300">
    <property type="entry name" value="P-loop containing nucleotide triphosphate hydrolases"/>
    <property type="match status" value="1"/>
</dbReference>
<dbReference type="GO" id="GO:0005829">
    <property type="term" value="C:cytosol"/>
    <property type="evidence" value="ECO:0007669"/>
    <property type="project" value="TreeGrafter"/>
</dbReference>
<organism evidence="4 5">
    <name type="scientific">Fraserbacteria sp. (strain RBG_16_55_9)</name>
    <dbReference type="NCBI Taxonomy" id="1817864"/>
    <lineage>
        <taxon>Bacteria</taxon>
        <taxon>Candidatus Fraseribacteriota</taxon>
    </lineage>
</organism>
<evidence type="ECO:0000256" key="2">
    <source>
        <dbReference type="ARBA" id="ARBA00022840"/>
    </source>
</evidence>
<dbReference type="GO" id="GO:0016887">
    <property type="term" value="F:ATP hydrolysis activity"/>
    <property type="evidence" value="ECO:0007669"/>
    <property type="project" value="TreeGrafter"/>
</dbReference>
<protein>
    <recommendedName>
        <fullName evidence="3">CobQ/CobB/MinD/ParA nucleotide binding domain-containing protein</fullName>
    </recommendedName>
</protein>
<dbReference type="InterPro" id="IPR027417">
    <property type="entry name" value="P-loop_NTPase"/>
</dbReference>
<dbReference type="GO" id="GO:0005524">
    <property type="term" value="F:ATP binding"/>
    <property type="evidence" value="ECO:0007669"/>
    <property type="project" value="UniProtKB-KW"/>
</dbReference>
<dbReference type="InterPro" id="IPR014433">
    <property type="entry name" value="CooC"/>
</dbReference>
<reference evidence="4 5" key="1">
    <citation type="journal article" date="2016" name="Nat. Commun.">
        <title>Thousands of microbial genomes shed light on interconnected biogeochemical processes in an aquifer system.</title>
        <authorList>
            <person name="Anantharaman K."/>
            <person name="Brown C.T."/>
            <person name="Hug L.A."/>
            <person name="Sharon I."/>
            <person name="Castelle C.J."/>
            <person name="Probst A.J."/>
            <person name="Thomas B.C."/>
            <person name="Singh A."/>
            <person name="Wilkins M.J."/>
            <person name="Karaoz U."/>
            <person name="Brodie E.L."/>
            <person name="Williams K.H."/>
            <person name="Hubbard S.S."/>
            <person name="Banfield J.F."/>
        </authorList>
    </citation>
    <scope>NUCLEOTIDE SEQUENCE [LARGE SCALE GENOMIC DNA]</scope>
    <source>
        <strain evidence="5">RBG_16_55_9</strain>
    </source>
</reference>
<evidence type="ECO:0000256" key="1">
    <source>
        <dbReference type="ARBA" id="ARBA00022741"/>
    </source>
</evidence>
<evidence type="ECO:0000259" key="3">
    <source>
        <dbReference type="Pfam" id="PF01656"/>
    </source>
</evidence>
<dbReference type="SUPFAM" id="SSF52540">
    <property type="entry name" value="P-loop containing nucleoside triphosphate hydrolases"/>
    <property type="match status" value="1"/>
</dbReference>
<proteinExistence type="predicted"/>
<gene>
    <name evidence="4" type="ORF">A2Z21_00430</name>
</gene>
<dbReference type="AlphaFoldDB" id="A0A1F5UTI3"/>
<dbReference type="PANTHER" id="PTHR43384">
    <property type="entry name" value="SEPTUM SITE-DETERMINING PROTEIN MIND HOMOLOG, CHLOROPLASTIC-RELATED"/>
    <property type="match status" value="1"/>
</dbReference>
<name>A0A1F5UTI3_FRAXR</name>
<dbReference type="PANTHER" id="PTHR43384:SF6">
    <property type="entry name" value="SEPTUM SITE-DETERMINING PROTEIN MIND HOMOLOG, CHLOROPLASTIC"/>
    <property type="match status" value="1"/>
</dbReference>
<dbReference type="EMBL" id="MFGX01000080">
    <property type="protein sequence ID" value="OGF54459.1"/>
    <property type="molecule type" value="Genomic_DNA"/>
</dbReference>
<keyword evidence="1" id="KW-0547">Nucleotide-binding</keyword>
<keyword evidence="2" id="KW-0067">ATP-binding</keyword>